<dbReference type="FunFam" id="3.90.640.10:FF:000010">
    <property type="entry name" value="heat shock 70 kDa protein 14"/>
    <property type="match status" value="1"/>
</dbReference>
<name>A0ABD2L4V8_9BILA</name>
<evidence type="ECO:0000313" key="6">
    <source>
        <dbReference type="EMBL" id="KAL3110204.1"/>
    </source>
</evidence>
<reference evidence="6 7" key="1">
    <citation type="submission" date="2024-10" db="EMBL/GenBank/DDBJ databases">
        <authorList>
            <person name="Kim D."/>
        </authorList>
    </citation>
    <scope>NUCLEOTIDE SEQUENCE [LARGE SCALE GENOMIC DNA]</scope>
    <source>
        <strain evidence="6">BH-2024</strain>
    </source>
</reference>
<comment type="similarity">
    <text evidence="1">Belongs to the heat shock protein 70 family.</text>
</comment>
<evidence type="ECO:0000256" key="2">
    <source>
        <dbReference type="ARBA" id="ARBA00022741"/>
    </source>
</evidence>
<dbReference type="EMBL" id="JBICBT010000549">
    <property type="protein sequence ID" value="KAL3110204.1"/>
    <property type="molecule type" value="Genomic_DNA"/>
</dbReference>
<dbReference type="PRINTS" id="PR00301">
    <property type="entry name" value="HEATSHOCK70"/>
</dbReference>
<dbReference type="Gene3D" id="3.30.420.40">
    <property type="match status" value="2"/>
</dbReference>
<dbReference type="PROSITE" id="PS01036">
    <property type="entry name" value="HSP70_3"/>
    <property type="match status" value="1"/>
</dbReference>
<dbReference type="GO" id="GO:0006950">
    <property type="term" value="P:response to stress"/>
    <property type="evidence" value="ECO:0007669"/>
    <property type="project" value="UniProtKB-ARBA"/>
</dbReference>
<keyword evidence="7" id="KW-1185">Reference proteome</keyword>
<comment type="caution">
    <text evidence="6">The sequence shown here is derived from an EMBL/GenBank/DDBJ whole genome shotgun (WGS) entry which is preliminary data.</text>
</comment>
<dbReference type="AlphaFoldDB" id="A0ABD2L4V8"/>
<dbReference type="InterPro" id="IPR012816">
    <property type="entry name" value="NADAR"/>
</dbReference>
<dbReference type="Pfam" id="PF08719">
    <property type="entry name" value="NADAR"/>
    <property type="match status" value="1"/>
</dbReference>
<organism evidence="6 7">
    <name type="scientific">Heterodera trifolii</name>
    <dbReference type="NCBI Taxonomy" id="157864"/>
    <lineage>
        <taxon>Eukaryota</taxon>
        <taxon>Metazoa</taxon>
        <taxon>Ecdysozoa</taxon>
        <taxon>Nematoda</taxon>
        <taxon>Chromadorea</taxon>
        <taxon>Rhabditida</taxon>
        <taxon>Tylenchina</taxon>
        <taxon>Tylenchomorpha</taxon>
        <taxon>Tylenchoidea</taxon>
        <taxon>Heteroderidae</taxon>
        <taxon>Heteroderinae</taxon>
        <taxon>Heterodera</taxon>
    </lineage>
</organism>
<keyword evidence="3" id="KW-0067">ATP-binding</keyword>
<dbReference type="Gene3D" id="3.30.30.30">
    <property type="match status" value="1"/>
</dbReference>
<dbReference type="FunFam" id="3.30.30.30:FF:000001">
    <property type="entry name" value="heat shock 70 kDa protein-like"/>
    <property type="match status" value="1"/>
</dbReference>
<keyword evidence="2" id="KW-0547">Nucleotide-binding</keyword>
<feature type="domain" description="NADAR" evidence="5">
    <location>
        <begin position="26"/>
        <end position="174"/>
    </location>
</feature>
<dbReference type="CDD" id="cd15457">
    <property type="entry name" value="NADAR"/>
    <property type="match status" value="1"/>
</dbReference>
<evidence type="ECO:0000256" key="4">
    <source>
        <dbReference type="SAM" id="MobiDB-lite"/>
    </source>
</evidence>
<dbReference type="InterPro" id="IPR013126">
    <property type="entry name" value="Hsp_70_fam"/>
</dbReference>
<dbReference type="SUPFAM" id="SSF53067">
    <property type="entry name" value="Actin-like ATPase domain"/>
    <property type="match status" value="2"/>
</dbReference>
<dbReference type="PANTHER" id="PTHR19375">
    <property type="entry name" value="HEAT SHOCK PROTEIN 70KDA"/>
    <property type="match status" value="1"/>
</dbReference>
<dbReference type="Gene3D" id="3.90.640.10">
    <property type="entry name" value="Actin, Chain A, domain 4"/>
    <property type="match status" value="1"/>
</dbReference>
<dbReference type="NCBIfam" id="TIGR02464">
    <property type="entry name" value="ribofla_fusion"/>
    <property type="match status" value="1"/>
</dbReference>
<evidence type="ECO:0000256" key="1">
    <source>
        <dbReference type="ARBA" id="ARBA00007381"/>
    </source>
</evidence>
<feature type="region of interest" description="Disordered" evidence="4">
    <location>
        <begin position="849"/>
        <end position="878"/>
    </location>
</feature>
<dbReference type="InterPro" id="IPR037238">
    <property type="entry name" value="YbiA-like_sf"/>
</dbReference>
<evidence type="ECO:0000259" key="5">
    <source>
        <dbReference type="Pfam" id="PF08719"/>
    </source>
</evidence>
<gene>
    <name evidence="6" type="ORF">niasHT_015807</name>
</gene>
<dbReference type="Gene3D" id="1.10.357.40">
    <property type="entry name" value="YbiA-like"/>
    <property type="match status" value="1"/>
</dbReference>
<proteinExistence type="inferred from homology"/>
<protein>
    <recommendedName>
        <fullName evidence="5">NADAR domain-containing protein</fullName>
    </recommendedName>
</protein>
<accession>A0ABD2L4V8</accession>
<sequence length="878" mass="98924">MENYLIPGIPFLLDGQMAIKFFTRCYFTSNHFATAFQMDFDDWGRRNMHSSEQGYFALRAVEFVDRQQFEYVLNLASARDLKNRGKHVRGYNYGHWQTVKREHMLRVVYEKFRQNQPLCEALLRTGFVRLVEASTDRYWAAGLRITDEAIHGSNNWPGRNELGRVLMRVRDQLRPLPQHVHQINKHYVVCQAAAPDYVVALAAEPHVQPYAVRINNETVNAARQLQIGDTLVIESVEWREGFEQLGAEGMNDGPCWVHQARFNWQATASAVYSVCMHRWVPARAKILRCVRGGPRHNRTICSIRVQLDGIEFVLTQRNVNGNINLAQQGQWIDVSAIVVAEHWHADWGFILPPDAVFRGRHQIVSDGRVRIPVFVGRAEGCCLGCGGRRKVREVEECCSPFPNLNNLALSWKTTQPSPLIPFSRQLLNHNFRPLQSRLISHISYSIPHPSISSPFSSPGRAQRAGYDPGWTRGDPWDWHNSNFGIDIGTSKSVVGVYIDGKVEIVSLGDYTPSYVAFTDTERLIGEEAKKHEANNVSNTLYATKRLIGRKFDDSSVQSDMKHWPFKVVLGEGGRPKMKVLFKGEETGYFAEDISGMFFKKMKETAEDFLCGQTVTNAVVTVPTYFDDSRRHAIINAGEKLGLKKVEVINESTAAAIAYGLDKKGQGERHVLIFDLGGGILEVSVITSKDGVLFVKSTVENNHLGGEDFDNQLVKHCVEEFKLIHKKDHLSSDPRALRRLRTHCERVKCALSDSTDKSFAFRHNDITFCKNITRTCFEKLCSGLFNDIMVPVKKALNDAKMDKSQIHDILLVGGSTRIPKVQKLLSDFFGKEPNKSINLDEAVAFGATVRAGGGSSGLPTGKEKKAVDSTGYPKKNEKK</sequence>
<evidence type="ECO:0000313" key="7">
    <source>
        <dbReference type="Proteomes" id="UP001620626"/>
    </source>
</evidence>
<dbReference type="GO" id="GO:0005524">
    <property type="term" value="F:ATP binding"/>
    <property type="evidence" value="ECO:0007669"/>
    <property type="project" value="UniProtKB-KW"/>
</dbReference>
<dbReference type="Proteomes" id="UP001620626">
    <property type="component" value="Unassembled WGS sequence"/>
</dbReference>
<evidence type="ECO:0000256" key="3">
    <source>
        <dbReference type="ARBA" id="ARBA00022840"/>
    </source>
</evidence>
<dbReference type="Pfam" id="PF00012">
    <property type="entry name" value="HSP70"/>
    <property type="match status" value="1"/>
</dbReference>
<dbReference type="InterPro" id="IPR043129">
    <property type="entry name" value="ATPase_NBD"/>
</dbReference>
<dbReference type="SUPFAM" id="SSF143990">
    <property type="entry name" value="YbiA-like"/>
    <property type="match status" value="1"/>
</dbReference>
<dbReference type="InterPro" id="IPR018181">
    <property type="entry name" value="Heat_shock_70_CS"/>
</dbReference>